<evidence type="ECO:0000313" key="2">
    <source>
        <dbReference type="EMBL" id="KAJ1976239.1"/>
    </source>
</evidence>
<dbReference type="AlphaFoldDB" id="A0A9W8AZK6"/>
<evidence type="ECO:0000256" key="1">
    <source>
        <dbReference type="PROSITE-ProRule" id="PRU00235"/>
    </source>
</evidence>
<dbReference type="InterPro" id="IPR053245">
    <property type="entry name" value="MitoProcess-Associated"/>
</dbReference>
<keyword evidence="3" id="KW-1185">Reference proteome</keyword>
<accession>A0A9W8AZK6</accession>
<feature type="repeat" description="RCC1" evidence="1">
    <location>
        <begin position="519"/>
        <end position="584"/>
    </location>
</feature>
<evidence type="ECO:0000313" key="3">
    <source>
        <dbReference type="Proteomes" id="UP001151582"/>
    </source>
</evidence>
<evidence type="ECO:0008006" key="4">
    <source>
        <dbReference type="Google" id="ProtNLM"/>
    </source>
</evidence>
<dbReference type="PRINTS" id="PR00633">
    <property type="entry name" value="RCCNDNSATION"/>
</dbReference>
<comment type="caution">
    <text evidence="2">The sequence shown here is derived from an EMBL/GenBank/DDBJ whole genome shotgun (WGS) entry which is preliminary data.</text>
</comment>
<dbReference type="EMBL" id="JANBQB010000451">
    <property type="protein sequence ID" value="KAJ1976239.1"/>
    <property type="molecule type" value="Genomic_DNA"/>
</dbReference>
<dbReference type="PANTHER" id="PTHR47563:SF1">
    <property type="entry name" value="PROTEIN FMP25, MITOCHONDRIAL"/>
    <property type="match status" value="1"/>
</dbReference>
<dbReference type="Pfam" id="PF13540">
    <property type="entry name" value="RCC1_2"/>
    <property type="match status" value="1"/>
</dbReference>
<dbReference type="SUPFAM" id="SSF50985">
    <property type="entry name" value="RCC1/BLIP-II"/>
    <property type="match status" value="1"/>
</dbReference>
<organism evidence="2 3">
    <name type="scientific">Dimargaris verticillata</name>
    <dbReference type="NCBI Taxonomy" id="2761393"/>
    <lineage>
        <taxon>Eukaryota</taxon>
        <taxon>Fungi</taxon>
        <taxon>Fungi incertae sedis</taxon>
        <taxon>Zoopagomycota</taxon>
        <taxon>Kickxellomycotina</taxon>
        <taxon>Dimargaritomycetes</taxon>
        <taxon>Dimargaritales</taxon>
        <taxon>Dimargaritaceae</taxon>
        <taxon>Dimargaris</taxon>
    </lineage>
</organism>
<dbReference type="OrthoDB" id="10256179at2759"/>
<dbReference type="PROSITE" id="PS50012">
    <property type="entry name" value="RCC1_3"/>
    <property type="match status" value="3"/>
</dbReference>
<name>A0A9W8AZK6_9FUNG</name>
<proteinExistence type="predicted"/>
<feature type="repeat" description="RCC1" evidence="1">
    <location>
        <begin position="429"/>
        <end position="491"/>
    </location>
</feature>
<reference evidence="2" key="1">
    <citation type="submission" date="2022-07" db="EMBL/GenBank/DDBJ databases">
        <title>Phylogenomic reconstructions and comparative analyses of Kickxellomycotina fungi.</title>
        <authorList>
            <person name="Reynolds N.K."/>
            <person name="Stajich J.E."/>
            <person name="Barry K."/>
            <person name="Grigoriev I.V."/>
            <person name="Crous P."/>
            <person name="Smith M.E."/>
        </authorList>
    </citation>
    <scope>NUCLEOTIDE SEQUENCE</scope>
    <source>
        <strain evidence="2">RSA 567</strain>
    </source>
</reference>
<dbReference type="InterPro" id="IPR000408">
    <property type="entry name" value="Reg_chr_condens"/>
</dbReference>
<dbReference type="GO" id="GO:0034551">
    <property type="term" value="P:mitochondrial respiratory chain complex III assembly"/>
    <property type="evidence" value="ECO:0007669"/>
    <property type="project" value="TreeGrafter"/>
</dbReference>
<sequence>MSATLQFRRGPRALPRGYTGRLRAGRMPNLFVHTSRSAGSKPMASGSRPWLLMAAGGSVGGVVWYYYRDRIDAAIRLHVTQISDTLAQWAKREGEAGAETGGQSIVGSGNVAQALQNQLAQLPPDTYRLLLSWTWLKPAVYLWGSNEHGLVNPALGPTTVPTTKPYSTIPQFDGRPLRQLAFGPEYAVAVDEHGDLYQWGQAYWNSSAVEAPAASPANCAPERTLCGKDIRQVALTWDKIFALSRQGELYVMAVARAQQSKLVGTLIVDPTDLPPAAVADATSTTSPSWLNWAGSWLWPLNYFSVSKQSVLGNDADFATELRQSPVWYNVLVRSTKNGWKPGECPVQVAAGDHHVCLVTSHGRVWTAATDGYGNQWGQLGHRDEAVEHDHRQPNHTLPLVRFSIVPGLPRTICQVACGARHTVARTTAGDVYGFGANDFGQLAMGPYAEGKVTIPWATAIPTLWPRSGRPLDQKCTAVAAGGDNTYFVVQRPNPLAVSGTRQPLDSNMANAPYTASSVCQVYASGAGQSGKLGNGQFTHVQGVPVKIKPLSDKTEYNEDRQQTVPICIDRLICGPTHALAVLHQPSTEHEVVELAGTRQERALQLLAHDVHGRDVLAWGSNVKGQCQSLKGGQIAKPTPLSQLTPDADQAVIEQDILASLPTMPRLQLSPFLAMAQPIAKDANATATSQVEVYQDLALGANVTALYHRIAEP</sequence>
<dbReference type="Gene3D" id="2.130.10.30">
    <property type="entry name" value="Regulator of chromosome condensation 1/beta-lactamase-inhibitor protein II"/>
    <property type="match status" value="2"/>
</dbReference>
<dbReference type="Proteomes" id="UP001151582">
    <property type="component" value="Unassembled WGS sequence"/>
</dbReference>
<dbReference type="GO" id="GO:0005743">
    <property type="term" value="C:mitochondrial inner membrane"/>
    <property type="evidence" value="ECO:0007669"/>
    <property type="project" value="TreeGrafter"/>
</dbReference>
<protein>
    <recommendedName>
        <fullName evidence="4">Regulator of chromosome condensation 1/beta-lactamase-inhibitor protein II</fullName>
    </recommendedName>
</protein>
<gene>
    <name evidence="2" type="ORF">H4R34_004055</name>
</gene>
<dbReference type="InterPro" id="IPR009091">
    <property type="entry name" value="RCC1/BLIP-II"/>
</dbReference>
<feature type="repeat" description="RCC1" evidence="1">
    <location>
        <begin position="362"/>
        <end position="428"/>
    </location>
</feature>
<dbReference type="PANTHER" id="PTHR47563">
    <property type="entry name" value="PROTEIN FMP25, MITOCHONDRIAL"/>
    <property type="match status" value="1"/>
</dbReference>